<feature type="domain" description="ER-bound oxygenase mpaB/mpaB'/Rubber oxygenase catalytic" evidence="1">
    <location>
        <begin position="29"/>
        <end position="175"/>
    </location>
</feature>
<dbReference type="Pfam" id="PF09995">
    <property type="entry name" value="MPAB_Lcp_cat"/>
    <property type="match status" value="1"/>
</dbReference>
<keyword evidence="3" id="KW-1185">Reference proteome</keyword>
<name>A0ABR2UZL1_9PEZI</name>
<dbReference type="PANTHER" id="PTHR37539">
    <property type="entry name" value="SECRETED PROTEIN-RELATED"/>
    <property type="match status" value="1"/>
</dbReference>
<dbReference type="EMBL" id="JARVKF010000268">
    <property type="protein sequence ID" value="KAK9420001.1"/>
    <property type="molecule type" value="Genomic_DNA"/>
</dbReference>
<accession>A0ABR2UZL1</accession>
<evidence type="ECO:0000313" key="2">
    <source>
        <dbReference type="EMBL" id="KAK9420001.1"/>
    </source>
</evidence>
<dbReference type="Proteomes" id="UP001408356">
    <property type="component" value="Unassembled WGS sequence"/>
</dbReference>
<comment type="caution">
    <text evidence="2">The sequence shown here is derived from an EMBL/GenBank/DDBJ whole genome shotgun (WGS) entry which is preliminary data.</text>
</comment>
<sequence>MPVMIVCKNFGARPTALLSLCSGKPNVLLHRLLEPTQWVLQVTDGLVGIKPGGLAHIATIRVRLLHSSVRQRTLKLVESRPQYFNVEQHGVPVNKLDSIHSIATFYYNHMRLELPQVRIYPTEQEKADCIALFRNLGYLSGTPDKYFASVAQAIATMESMLVHELEISSTSRVVCFNFIKSLEDLPPFNVSLEFI</sequence>
<dbReference type="PANTHER" id="PTHR37539:SF1">
    <property type="entry name" value="ER-BOUND OXYGENASE MPAB_MPAB'_RUBBER OXYGENASE CATALYTIC DOMAIN-CONTAINING PROTEIN"/>
    <property type="match status" value="1"/>
</dbReference>
<organism evidence="2 3">
    <name type="scientific">Seiridium unicorne</name>
    <dbReference type="NCBI Taxonomy" id="138068"/>
    <lineage>
        <taxon>Eukaryota</taxon>
        <taxon>Fungi</taxon>
        <taxon>Dikarya</taxon>
        <taxon>Ascomycota</taxon>
        <taxon>Pezizomycotina</taxon>
        <taxon>Sordariomycetes</taxon>
        <taxon>Xylariomycetidae</taxon>
        <taxon>Amphisphaeriales</taxon>
        <taxon>Sporocadaceae</taxon>
        <taxon>Seiridium</taxon>
    </lineage>
</organism>
<dbReference type="InterPro" id="IPR018713">
    <property type="entry name" value="MPAB/Lcp_cat_dom"/>
</dbReference>
<evidence type="ECO:0000313" key="3">
    <source>
        <dbReference type="Proteomes" id="UP001408356"/>
    </source>
</evidence>
<proteinExistence type="predicted"/>
<evidence type="ECO:0000259" key="1">
    <source>
        <dbReference type="Pfam" id="PF09995"/>
    </source>
</evidence>
<protein>
    <submittedName>
        <fullName evidence="2">ER-bound oxygenase mpaB/mpaB'/Rubber oxygenase catalytic domain-containing protein</fullName>
    </submittedName>
</protein>
<gene>
    <name evidence="2" type="ORF">SUNI508_06760</name>
</gene>
<reference evidence="2 3" key="1">
    <citation type="journal article" date="2024" name="J. Plant Pathol.">
        <title>Sequence and assembly of the genome of Seiridium unicorne, isolate CBS 538.82, causal agent of cypress canker disease.</title>
        <authorList>
            <person name="Scali E."/>
            <person name="Rocca G.D."/>
            <person name="Danti R."/>
            <person name="Garbelotto M."/>
            <person name="Barberini S."/>
            <person name="Baroncelli R."/>
            <person name="Emiliani G."/>
        </authorList>
    </citation>
    <scope>NUCLEOTIDE SEQUENCE [LARGE SCALE GENOMIC DNA]</scope>
    <source>
        <strain evidence="2 3">BM-138-508</strain>
    </source>
</reference>
<dbReference type="InterPro" id="IPR037473">
    <property type="entry name" value="Lcp-like"/>
</dbReference>